<dbReference type="AlphaFoldDB" id="A0AAV6YHH4"/>
<dbReference type="EMBL" id="WNYA01036445">
    <property type="protein sequence ID" value="KAG8536914.1"/>
    <property type="molecule type" value="Genomic_DNA"/>
</dbReference>
<evidence type="ECO:0000313" key="2">
    <source>
        <dbReference type="EMBL" id="KAG8536914.1"/>
    </source>
</evidence>
<keyword evidence="3" id="KW-1185">Reference proteome</keyword>
<feature type="compositionally biased region" description="Basic and acidic residues" evidence="1">
    <location>
        <begin position="1"/>
        <end position="14"/>
    </location>
</feature>
<comment type="caution">
    <text evidence="2">The sequence shown here is derived from an EMBL/GenBank/DDBJ whole genome shotgun (WGS) entry which is preliminary data.</text>
</comment>
<dbReference type="Proteomes" id="UP000824782">
    <property type="component" value="Unassembled WGS sequence"/>
</dbReference>
<organism evidence="2 3">
    <name type="scientific">Engystomops pustulosus</name>
    <name type="common">Tungara frog</name>
    <name type="synonym">Physalaemus pustulosus</name>
    <dbReference type="NCBI Taxonomy" id="76066"/>
    <lineage>
        <taxon>Eukaryota</taxon>
        <taxon>Metazoa</taxon>
        <taxon>Chordata</taxon>
        <taxon>Craniata</taxon>
        <taxon>Vertebrata</taxon>
        <taxon>Euteleostomi</taxon>
        <taxon>Amphibia</taxon>
        <taxon>Batrachia</taxon>
        <taxon>Anura</taxon>
        <taxon>Neobatrachia</taxon>
        <taxon>Hyloidea</taxon>
        <taxon>Leptodactylidae</taxon>
        <taxon>Leiuperinae</taxon>
        <taxon>Engystomops</taxon>
    </lineage>
</organism>
<evidence type="ECO:0000256" key="1">
    <source>
        <dbReference type="SAM" id="MobiDB-lite"/>
    </source>
</evidence>
<proteinExistence type="predicted"/>
<protein>
    <submittedName>
        <fullName evidence="2">Uncharacterized protein</fullName>
    </submittedName>
</protein>
<reference evidence="2" key="1">
    <citation type="thesis" date="2020" institute="ProQuest LLC" country="789 East Eisenhower Parkway, Ann Arbor, MI, USA">
        <title>Comparative Genomics and Chromosome Evolution.</title>
        <authorList>
            <person name="Mudd A.B."/>
        </authorList>
    </citation>
    <scope>NUCLEOTIDE SEQUENCE</scope>
    <source>
        <strain evidence="2">237g6f4</strain>
        <tissue evidence="2">Blood</tissue>
    </source>
</reference>
<gene>
    <name evidence="2" type="ORF">GDO81_025447</name>
</gene>
<name>A0AAV6YHH4_ENGPU</name>
<evidence type="ECO:0000313" key="3">
    <source>
        <dbReference type="Proteomes" id="UP000824782"/>
    </source>
</evidence>
<accession>A0AAV6YHH4</accession>
<sequence>MNRCKCKEPKDKTTTRHQYRRRSGGETLHRATSKRRRFILKELTSIKVSRWSEYNRNIQSQRKSVHIHDTITRAENLDH</sequence>
<feature type="region of interest" description="Disordered" evidence="1">
    <location>
        <begin position="1"/>
        <end position="32"/>
    </location>
</feature>